<dbReference type="Gene3D" id="1.25.40.10">
    <property type="entry name" value="Tetratricopeptide repeat domain"/>
    <property type="match status" value="2"/>
</dbReference>
<dbReference type="AlphaFoldDB" id="A0A0C9WPH4"/>
<dbReference type="STRING" id="1095629.A0A0C9WPH4"/>
<dbReference type="SUPFAM" id="SSF48452">
    <property type="entry name" value="TPR-like"/>
    <property type="match status" value="2"/>
</dbReference>
<dbReference type="OrthoDB" id="20872at2759"/>
<keyword evidence="3" id="KW-1185">Reference proteome</keyword>
<dbReference type="InterPro" id="IPR053137">
    <property type="entry name" value="NLR-like"/>
</dbReference>
<dbReference type="HOGENOM" id="CLU_000288_125_8_1"/>
<evidence type="ECO:0000313" key="3">
    <source>
        <dbReference type="Proteomes" id="UP000054477"/>
    </source>
</evidence>
<dbReference type="InterPro" id="IPR019734">
    <property type="entry name" value="TPR_rpt"/>
</dbReference>
<gene>
    <name evidence="2" type="ORF">K443DRAFT_622820</name>
</gene>
<sequence>MSEKHVLQGAQNVSVSGGTFIAADSINYYTSAGNKTTSDAAIPVKPNSSIRFTGRTDVLAKLKEHFTVKSTDKLCRRTFFLLYGMGGIGKTQICLRFIEDMSGYFSHVFWIDASSTSTITQGLKGICNLPEAQSSVLDSSPQSALWWISSLGDNYVIVFDNADNLTPEELEQYFPSGLGGNILITSRNSGLKHLTLHENSLEVKEMEENDAISLLLKAACLDKSQKDLEAEASKIVNELFCIPLAIDQAGAFIAFGSTDIRDYLNEYSQYRERLLSYPAFKGASTYNRIVYGTWELSYKEIQLRAKSDDFQRAEAAKSAMFLLAVFAFFHFDSIAEEIFSYAATQEHSEYRDNEQRSAIPLASSIMDHTLLQLHNKGKWDNFIFKEGVRVLLSFSLIKVVSSKGIYTMHPLIHAWGRDRMPPEDRQKYCLMAYVILAGSLLEDFDDQPYQFRRILVTHLRANIQYSVMAKKEMVDRYFDDAHEKIGGLLMEQGYNSEAEKFQIQVLDTRSTTLGKEHPNTISAMSSLAITYESLGKYADAEKLKIMVLDLTNRHLGEEHQNTISAMGNLGITYRSLGKYADAEKLQIQKLKIQVLDMRNRLLGKEHPDTISAMSNLAITYQSLGKYADAEKLKIQVLDMRNRLLGEEHPNTIIAMGNLAITYESLGKYSDAEKLQIKVLDLRNRLFREEHPHTIRAMNNLANTYQSLGKYADAEKLQIQVLDMRSRFLGEEHPDTISAMNNLAITFYYLQKYKDASGIEVQVVDVRKKIFGEEHPQTVKAVALLAAIRSQANTKTSGTE</sequence>
<dbReference type="Proteomes" id="UP000054477">
    <property type="component" value="Unassembled WGS sequence"/>
</dbReference>
<dbReference type="SMART" id="SM00028">
    <property type="entry name" value="TPR"/>
    <property type="match status" value="5"/>
</dbReference>
<reference evidence="2 3" key="1">
    <citation type="submission" date="2014-04" db="EMBL/GenBank/DDBJ databases">
        <authorList>
            <consortium name="DOE Joint Genome Institute"/>
            <person name="Kuo A."/>
            <person name="Kohler A."/>
            <person name="Nagy L.G."/>
            <person name="Floudas D."/>
            <person name="Copeland A."/>
            <person name="Barry K.W."/>
            <person name="Cichocki N."/>
            <person name="Veneault-Fourrey C."/>
            <person name="LaButti K."/>
            <person name="Lindquist E.A."/>
            <person name="Lipzen A."/>
            <person name="Lundell T."/>
            <person name="Morin E."/>
            <person name="Murat C."/>
            <person name="Sun H."/>
            <person name="Tunlid A."/>
            <person name="Henrissat B."/>
            <person name="Grigoriev I.V."/>
            <person name="Hibbett D.S."/>
            <person name="Martin F."/>
            <person name="Nordberg H.P."/>
            <person name="Cantor M.N."/>
            <person name="Hua S.X."/>
        </authorList>
    </citation>
    <scope>NUCLEOTIDE SEQUENCE [LARGE SCALE GENOMIC DNA]</scope>
    <source>
        <strain evidence="2 3">LaAM-08-1</strain>
    </source>
</reference>
<name>A0A0C9WPH4_9AGAR</name>
<dbReference type="InterPro" id="IPR011990">
    <property type="entry name" value="TPR-like_helical_dom_sf"/>
</dbReference>
<dbReference type="PANTHER" id="PTHR46082:SF11">
    <property type="entry name" value="AAA+ ATPASE DOMAIN-CONTAINING PROTEIN-RELATED"/>
    <property type="match status" value="1"/>
</dbReference>
<protein>
    <recommendedName>
        <fullName evidence="1">NB-ARC domain-containing protein</fullName>
    </recommendedName>
</protein>
<dbReference type="InterPro" id="IPR002182">
    <property type="entry name" value="NB-ARC"/>
</dbReference>
<accession>A0A0C9WPH4</accession>
<evidence type="ECO:0000313" key="2">
    <source>
        <dbReference type="EMBL" id="KIJ99889.1"/>
    </source>
</evidence>
<dbReference type="Pfam" id="PF13374">
    <property type="entry name" value="TPR_10"/>
    <property type="match status" value="1"/>
</dbReference>
<reference evidence="3" key="2">
    <citation type="submission" date="2015-01" db="EMBL/GenBank/DDBJ databases">
        <title>Evolutionary Origins and Diversification of the Mycorrhizal Mutualists.</title>
        <authorList>
            <consortium name="DOE Joint Genome Institute"/>
            <consortium name="Mycorrhizal Genomics Consortium"/>
            <person name="Kohler A."/>
            <person name="Kuo A."/>
            <person name="Nagy L.G."/>
            <person name="Floudas D."/>
            <person name="Copeland A."/>
            <person name="Barry K.W."/>
            <person name="Cichocki N."/>
            <person name="Veneault-Fourrey C."/>
            <person name="LaButti K."/>
            <person name="Lindquist E.A."/>
            <person name="Lipzen A."/>
            <person name="Lundell T."/>
            <person name="Morin E."/>
            <person name="Murat C."/>
            <person name="Riley R."/>
            <person name="Ohm R."/>
            <person name="Sun H."/>
            <person name="Tunlid A."/>
            <person name="Henrissat B."/>
            <person name="Grigoriev I.V."/>
            <person name="Hibbett D.S."/>
            <person name="Martin F."/>
        </authorList>
    </citation>
    <scope>NUCLEOTIDE SEQUENCE [LARGE SCALE GENOMIC DNA]</scope>
    <source>
        <strain evidence="3">LaAM-08-1</strain>
    </source>
</reference>
<dbReference type="Pfam" id="PF13424">
    <property type="entry name" value="TPR_12"/>
    <property type="match status" value="3"/>
</dbReference>
<dbReference type="SUPFAM" id="SSF52540">
    <property type="entry name" value="P-loop containing nucleoside triphosphate hydrolases"/>
    <property type="match status" value="1"/>
</dbReference>
<dbReference type="InterPro" id="IPR027417">
    <property type="entry name" value="P-loop_NTPase"/>
</dbReference>
<dbReference type="EMBL" id="KN838637">
    <property type="protein sequence ID" value="KIJ99889.1"/>
    <property type="molecule type" value="Genomic_DNA"/>
</dbReference>
<proteinExistence type="predicted"/>
<evidence type="ECO:0000259" key="1">
    <source>
        <dbReference type="Pfam" id="PF00931"/>
    </source>
</evidence>
<dbReference type="PANTHER" id="PTHR46082">
    <property type="entry name" value="ATP/GTP-BINDING PROTEIN-RELATED"/>
    <property type="match status" value="1"/>
</dbReference>
<dbReference type="GO" id="GO:0043531">
    <property type="term" value="F:ADP binding"/>
    <property type="evidence" value="ECO:0007669"/>
    <property type="project" value="InterPro"/>
</dbReference>
<organism evidence="2 3">
    <name type="scientific">Laccaria amethystina LaAM-08-1</name>
    <dbReference type="NCBI Taxonomy" id="1095629"/>
    <lineage>
        <taxon>Eukaryota</taxon>
        <taxon>Fungi</taxon>
        <taxon>Dikarya</taxon>
        <taxon>Basidiomycota</taxon>
        <taxon>Agaricomycotina</taxon>
        <taxon>Agaricomycetes</taxon>
        <taxon>Agaricomycetidae</taxon>
        <taxon>Agaricales</taxon>
        <taxon>Agaricineae</taxon>
        <taxon>Hydnangiaceae</taxon>
        <taxon>Laccaria</taxon>
    </lineage>
</organism>
<dbReference type="Gene3D" id="3.40.50.300">
    <property type="entry name" value="P-loop containing nucleotide triphosphate hydrolases"/>
    <property type="match status" value="1"/>
</dbReference>
<dbReference type="Pfam" id="PF00931">
    <property type="entry name" value="NB-ARC"/>
    <property type="match status" value="1"/>
</dbReference>
<feature type="domain" description="NB-ARC" evidence="1">
    <location>
        <begin position="76"/>
        <end position="219"/>
    </location>
</feature>
<dbReference type="PRINTS" id="PR00381">
    <property type="entry name" value="KINESINLIGHT"/>
</dbReference>